<accession>A0ABS2QT24</accession>
<protein>
    <recommendedName>
        <fullName evidence="4">Pseudouridine synthase</fullName>
        <ecNumber evidence="4">5.4.99.-</ecNumber>
    </recommendedName>
</protein>
<dbReference type="PANTHER" id="PTHR21600">
    <property type="entry name" value="MITOCHONDRIAL RNA PSEUDOURIDINE SYNTHASE"/>
    <property type="match status" value="1"/>
</dbReference>
<dbReference type="InterPro" id="IPR020103">
    <property type="entry name" value="PsdUridine_synth_cat_dom_sf"/>
</dbReference>
<reference evidence="6 7" key="1">
    <citation type="submission" date="2021-01" db="EMBL/GenBank/DDBJ databases">
        <title>Genomic Encyclopedia of Type Strains, Phase IV (KMG-IV): sequencing the most valuable type-strain genomes for metagenomic binning, comparative biology and taxonomic classification.</title>
        <authorList>
            <person name="Goeker M."/>
        </authorList>
    </citation>
    <scope>NUCLEOTIDE SEQUENCE [LARGE SCALE GENOMIC DNA]</scope>
    <source>
        <strain evidence="6 7">DSM 104297</strain>
    </source>
</reference>
<dbReference type="InterPro" id="IPR006145">
    <property type="entry name" value="PsdUridine_synth_RsuA/RluA"/>
</dbReference>
<dbReference type="InterPro" id="IPR006225">
    <property type="entry name" value="PsdUridine_synth_RluC/D"/>
</dbReference>
<proteinExistence type="inferred from homology"/>
<comment type="function">
    <text evidence="4">Responsible for synthesis of pseudouridine from uracil.</text>
</comment>
<sequence length="302" mass="34384">MARLFTLTWKISQAHHGMLLRDFLKDHHISKTALVDIKFRGGAIQVNNKDVTVRYVLQEDDDLCVAFPPEQPSEGLKSTNIPLDIVYEDEYLLVVNKQAGLPSIPSRTHLNMSLSNALLYYYETNQIGSTVHLVNRLDRDTSGLLIVAKNRYVHYLFSKAQQTHSIERTYHALVEGRLALKSGTIHASIGRKDSSIIEREIREDGQHAVTHYTVLEECEHATYVSLKLETGRTHQIRVHMSHLGHPLLGDDLYGGTCKVIYRQALHSYHLTFFHPILQQRMSFTSPIPLDMEEAKKALSLHA</sequence>
<comment type="similarity">
    <text evidence="2 4">Belongs to the pseudouridine synthase RluA family.</text>
</comment>
<evidence type="ECO:0000256" key="2">
    <source>
        <dbReference type="ARBA" id="ARBA00010876"/>
    </source>
</evidence>
<evidence type="ECO:0000256" key="1">
    <source>
        <dbReference type="ARBA" id="ARBA00000073"/>
    </source>
</evidence>
<feature type="domain" description="Pseudouridine synthase RsuA/RluA-like" evidence="5">
    <location>
        <begin position="91"/>
        <end position="242"/>
    </location>
</feature>
<keyword evidence="3" id="KW-0694">RNA-binding</keyword>
<dbReference type="NCBIfam" id="TIGR00005">
    <property type="entry name" value="rluA_subfam"/>
    <property type="match status" value="1"/>
</dbReference>
<evidence type="ECO:0000259" key="5">
    <source>
        <dbReference type="Pfam" id="PF00849"/>
    </source>
</evidence>
<dbReference type="EMBL" id="JAFBFC010000002">
    <property type="protein sequence ID" value="MBM7702545.1"/>
    <property type="molecule type" value="Genomic_DNA"/>
</dbReference>
<dbReference type="SUPFAM" id="SSF55120">
    <property type="entry name" value="Pseudouridine synthase"/>
    <property type="match status" value="1"/>
</dbReference>
<organism evidence="6 7">
    <name type="scientific">Priestia iocasae</name>
    <dbReference type="NCBI Taxonomy" id="2291674"/>
    <lineage>
        <taxon>Bacteria</taxon>
        <taxon>Bacillati</taxon>
        <taxon>Bacillota</taxon>
        <taxon>Bacilli</taxon>
        <taxon>Bacillales</taxon>
        <taxon>Bacillaceae</taxon>
        <taxon>Priestia</taxon>
    </lineage>
</organism>
<evidence type="ECO:0000313" key="7">
    <source>
        <dbReference type="Proteomes" id="UP000809829"/>
    </source>
</evidence>
<dbReference type="PANTHER" id="PTHR21600:SF35">
    <property type="entry name" value="PSEUDOURIDINE SYNTHASE"/>
    <property type="match status" value="1"/>
</dbReference>
<dbReference type="EC" id="5.4.99.-" evidence="4"/>
<evidence type="ECO:0000256" key="4">
    <source>
        <dbReference type="RuleBase" id="RU362028"/>
    </source>
</evidence>
<comment type="catalytic activity">
    <reaction evidence="1 4">
        <text>a uridine in RNA = a pseudouridine in RNA</text>
        <dbReference type="Rhea" id="RHEA:48348"/>
        <dbReference type="Rhea" id="RHEA-COMP:12068"/>
        <dbReference type="Rhea" id="RHEA-COMP:12069"/>
        <dbReference type="ChEBI" id="CHEBI:65314"/>
        <dbReference type="ChEBI" id="CHEBI:65315"/>
    </reaction>
</comment>
<dbReference type="CDD" id="cd02869">
    <property type="entry name" value="PseudoU_synth_RluA_like"/>
    <property type="match status" value="1"/>
</dbReference>
<keyword evidence="4 6" id="KW-0413">Isomerase</keyword>
<keyword evidence="7" id="KW-1185">Reference proteome</keyword>
<evidence type="ECO:0000313" key="6">
    <source>
        <dbReference type="EMBL" id="MBM7702545.1"/>
    </source>
</evidence>
<dbReference type="InterPro" id="IPR050188">
    <property type="entry name" value="RluA_PseudoU_synthase"/>
</dbReference>
<dbReference type="PROSITE" id="PS50889">
    <property type="entry name" value="S4"/>
    <property type="match status" value="1"/>
</dbReference>
<dbReference type="Gene3D" id="3.30.2350.10">
    <property type="entry name" value="Pseudouridine synthase"/>
    <property type="match status" value="1"/>
</dbReference>
<dbReference type="GO" id="GO:0160140">
    <property type="term" value="F:23S rRNA pseudouridine(1911/1915/1917) synthase activity"/>
    <property type="evidence" value="ECO:0007669"/>
    <property type="project" value="UniProtKB-EC"/>
</dbReference>
<dbReference type="Proteomes" id="UP000809829">
    <property type="component" value="Unassembled WGS sequence"/>
</dbReference>
<dbReference type="Pfam" id="PF00849">
    <property type="entry name" value="PseudoU_synth_2"/>
    <property type="match status" value="1"/>
</dbReference>
<evidence type="ECO:0000256" key="3">
    <source>
        <dbReference type="PROSITE-ProRule" id="PRU00182"/>
    </source>
</evidence>
<dbReference type="InterPro" id="IPR006224">
    <property type="entry name" value="PsdUridine_synth_RluA-like_CS"/>
</dbReference>
<dbReference type="RefSeq" id="WP_205185673.1">
    <property type="nucleotide sequence ID" value="NZ_JAFBFC010000002.1"/>
</dbReference>
<gene>
    <name evidence="6" type="ORF">JOC83_001379</name>
</gene>
<name>A0ABS2QT24_9BACI</name>
<comment type="caution">
    <text evidence="6">The sequence shown here is derived from an EMBL/GenBank/DDBJ whole genome shotgun (WGS) entry which is preliminary data.</text>
</comment>
<dbReference type="PROSITE" id="PS01129">
    <property type="entry name" value="PSI_RLU"/>
    <property type="match status" value="1"/>
</dbReference>